<dbReference type="GO" id="GO:0009307">
    <property type="term" value="P:DNA restriction-modification system"/>
    <property type="evidence" value="ECO:0007669"/>
    <property type="project" value="UniProtKB-KW"/>
</dbReference>
<dbReference type="Pfam" id="PF01420">
    <property type="entry name" value="Methylase_S"/>
    <property type="match status" value="1"/>
</dbReference>
<keyword evidence="3" id="KW-0238">DNA-binding</keyword>
<dbReference type="PANTHER" id="PTHR30408">
    <property type="entry name" value="TYPE-1 RESTRICTION ENZYME ECOKI SPECIFICITY PROTEIN"/>
    <property type="match status" value="1"/>
</dbReference>
<evidence type="ECO:0000313" key="6">
    <source>
        <dbReference type="Proteomes" id="UP000050562"/>
    </source>
</evidence>
<sequence length="399" mass="44424">MSWPIVNLGDVCQKVDYGLTASAAERIDGPRFLRITDMQDDTVDWDTVPSCECSEREYDQNKLAVGDIVFARTGATTGKSFLIRHLSKPAVFASYLIRVRPSQSLDPIYLSYFLKSSMYWHQISTMASGAAQPGVNSSKLKELSLPLPPLPEQKRIAAILDKADTIRRKRQQAIQLADDFLRSVFIDMFGDPVANPKGWPAKSISAGLESITSGWSAVGDSRPCENGERGVLKISAVTSGIFKPEKNKKVSPDTIPEGKKLLFPKKGDLLFSRANTRELVAATCLVKVDVENVFLPDKLWLVRTKPEELFPEFLNYLIWQPSFKERLTSQATGTSGSMLNISKQKFEDTAAIFPCLELQKKFARIYWGCQAIVESLLESSEKAERLFGSLSQKAFSGHL</sequence>
<evidence type="ECO:0000313" key="5">
    <source>
        <dbReference type="EMBL" id="KPY31464.1"/>
    </source>
</evidence>
<keyword evidence="2" id="KW-0680">Restriction system</keyword>
<comment type="similarity">
    <text evidence="1">Belongs to the type-I restriction system S methylase family.</text>
</comment>
<evidence type="ECO:0000259" key="4">
    <source>
        <dbReference type="Pfam" id="PF01420"/>
    </source>
</evidence>
<dbReference type="PANTHER" id="PTHR30408:SF12">
    <property type="entry name" value="TYPE I RESTRICTION ENZYME MJAVIII SPECIFICITY SUBUNIT"/>
    <property type="match status" value="1"/>
</dbReference>
<name>A0A0N8SJ57_9PSED</name>
<evidence type="ECO:0000256" key="1">
    <source>
        <dbReference type="ARBA" id="ARBA00010923"/>
    </source>
</evidence>
<dbReference type="GO" id="GO:0003677">
    <property type="term" value="F:DNA binding"/>
    <property type="evidence" value="ECO:0007669"/>
    <property type="project" value="UniProtKB-KW"/>
</dbReference>
<organism evidence="5 6">
    <name type="scientific">Pseudomonas syringae pv. primulae</name>
    <dbReference type="NCBI Taxonomy" id="251707"/>
    <lineage>
        <taxon>Bacteria</taxon>
        <taxon>Pseudomonadati</taxon>
        <taxon>Pseudomonadota</taxon>
        <taxon>Gammaproteobacteria</taxon>
        <taxon>Pseudomonadales</taxon>
        <taxon>Pseudomonadaceae</taxon>
        <taxon>Pseudomonas</taxon>
    </lineage>
</organism>
<dbReference type="RefSeq" id="WP_057410785.1">
    <property type="nucleotide sequence ID" value="NZ_LJRC01000255.1"/>
</dbReference>
<dbReference type="InterPro" id="IPR000055">
    <property type="entry name" value="Restrct_endonuc_typeI_TRD"/>
</dbReference>
<feature type="domain" description="Type I restriction modification DNA specificity" evidence="4">
    <location>
        <begin position="3"/>
        <end position="174"/>
    </location>
</feature>
<proteinExistence type="inferred from homology"/>
<dbReference type="InterPro" id="IPR052021">
    <property type="entry name" value="Type-I_RS_S_subunit"/>
</dbReference>
<protein>
    <recommendedName>
        <fullName evidence="4">Type I restriction modification DNA specificity domain-containing protein</fullName>
    </recommendedName>
</protein>
<evidence type="ECO:0000256" key="2">
    <source>
        <dbReference type="ARBA" id="ARBA00022747"/>
    </source>
</evidence>
<dbReference type="SUPFAM" id="SSF116734">
    <property type="entry name" value="DNA methylase specificity domain"/>
    <property type="match status" value="2"/>
</dbReference>
<dbReference type="PATRIC" id="fig|251707.3.peg.672"/>
<dbReference type="Gene3D" id="3.90.220.20">
    <property type="entry name" value="DNA methylase specificity domains"/>
    <property type="match status" value="2"/>
</dbReference>
<reference evidence="5 6" key="1">
    <citation type="submission" date="2015-09" db="EMBL/GenBank/DDBJ databases">
        <title>Genome announcement of multiple Pseudomonas syringae strains.</title>
        <authorList>
            <person name="Thakur S."/>
            <person name="Wang P.W."/>
            <person name="Gong Y."/>
            <person name="Weir B.S."/>
            <person name="Guttman D.S."/>
        </authorList>
    </citation>
    <scope>NUCLEOTIDE SEQUENCE [LARGE SCALE GENOMIC DNA]</scope>
    <source>
        <strain evidence="5 6">ICMP3956</strain>
    </source>
</reference>
<comment type="caution">
    <text evidence="5">The sequence shown here is derived from an EMBL/GenBank/DDBJ whole genome shotgun (WGS) entry which is preliminary data.</text>
</comment>
<gene>
    <name evidence="5" type="ORF">ALO52_200008</name>
</gene>
<dbReference type="AlphaFoldDB" id="A0A0N8SJ57"/>
<dbReference type="InterPro" id="IPR044946">
    <property type="entry name" value="Restrct_endonuc_typeI_TRD_sf"/>
</dbReference>
<evidence type="ECO:0000256" key="3">
    <source>
        <dbReference type="ARBA" id="ARBA00023125"/>
    </source>
</evidence>
<accession>A0A0N8SJ57</accession>
<dbReference type="Proteomes" id="UP000050562">
    <property type="component" value="Unassembled WGS sequence"/>
</dbReference>
<dbReference type="EMBL" id="LJRC01000255">
    <property type="protein sequence ID" value="KPY31464.1"/>
    <property type="molecule type" value="Genomic_DNA"/>
</dbReference>
<dbReference type="CDD" id="cd17521">
    <property type="entry name" value="RMtype1_S_Sau13435ORF2165P_TRD2-CR2_like"/>
    <property type="match status" value="1"/>
</dbReference>